<reference evidence="3" key="3">
    <citation type="submission" date="2025-09" db="UniProtKB">
        <authorList>
            <consortium name="Ensembl"/>
        </authorList>
    </citation>
    <scope>IDENTIFICATION</scope>
</reference>
<dbReference type="GO" id="GO:0006355">
    <property type="term" value="P:regulation of DNA-templated transcription"/>
    <property type="evidence" value="ECO:0007669"/>
    <property type="project" value="InterPro"/>
</dbReference>
<feature type="domain" description="KRAB" evidence="2">
    <location>
        <begin position="90"/>
        <end position="165"/>
    </location>
</feature>
<evidence type="ECO:0000259" key="2">
    <source>
        <dbReference type="PROSITE" id="PS50805"/>
    </source>
</evidence>
<dbReference type="CDD" id="cd07765">
    <property type="entry name" value="KRAB_A-box"/>
    <property type="match status" value="2"/>
</dbReference>
<dbReference type="PANTHER" id="PTHR23232:SF157">
    <property type="entry name" value="ZINC FINGER PROTEIN 525"/>
    <property type="match status" value="1"/>
</dbReference>
<dbReference type="PROSITE" id="PS50805">
    <property type="entry name" value="KRAB"/>
    <property type="match status" value="2"/>
</dbReference>
<dbReference type="InterPro" id="IPR050169">
    <property type="entry name" value="Krueppel_C2H2_ZnF"/>
</dbReference>
<reference evidence="3" key="2">
    <citation type="submission" date="2025-08" db="UniProtKB">
        <authorList>
            <consortium name="Ensembl"/>
        </authorList>
    </citation>
    <scope>IDENTIFICATION</scope>
</reference>
<keyword evidence="4" id="KW-1185">Reference proteome</keyword>
<dbReference type="SUPFAM" id="SSF109640">
    <property type="entry name" value="KRAB domain (Kruppel-associated box)"/>
    <property type="match status" value="2"/>
</dbReference>
<dbReference type="GeneTree" id="ENSGT00940000162376"/>
<reference evidence="3 4" key="1">
    <citation type="submission" date="2016-06" db="EMBL/GenBank/DDBJ databases">
        <title>Genome of Rhinopithecus bieti.</title>
        <authorList>
            <person name="Wu"/>
            <person name="C.-I. and Zhang"/>
            <person name="Y."/>
        </authorList>
    </citation>
    <scope>NUCLEOTIDE SEQUENCE</scope>
</reference>
<dbReference type="Ensembl" id="ENSRBIT00000034333.1">
    <property type="protein sequence ID" value="ENSRBIP00000010699.1"/>
    <property type="gene ID" value="ENSRBIG00000029187.1"/>
</dbReference>
<gene>
    <name evidence="3" type="primary">ZFP28</name>
</gene>
<evidence type="ECO:0000313" key="3">
    <source>
        <dbReference type="Ensembl" id="ENSRBIP00000010699.1"/>
    </source>
</evidence>
<sequence>MRGAASAGAREPTPLRGRGAPRTKPQAGRGPTTGTPATLALPARGRPRSRNGLATKGQRGAATTGSGHRVMSGHEHWLSKNMVISFQGLVTFGDVAVDFSQEEWQWLNPNQRNLYRKVMLENYRNLASLGKGDCISVWTPDVISSLEQGKEPWTVKRKMTRAWCPDLKTVRKIKELPLKKDFCEGKLSQAVITERLTSCNLEYSLLREHWDYDALFDTQPGLVAIKNLAVDFPQHLHPAQKNFCKNGIWENHSDLGSAGHCVAKPDLVSLLQQEKEPWMVKRELTGSLLSGECRRSRAFTKKAASSLIYSSPGLERKLNSRISK</sequence>
<dbReference type="Pfam" id="PF01352">
    <property type="entry name" value="KRAB"/>
    <property type="match status" value="2"/>
</dbReference>
<dbReference type="InterPro" id="IPR036051">
    <property type="entry name" value="KRAB_dom_sf"/>
</dbReference>
<accession>A0A2K6KHF8</accession>
<organism evidence="3 4">
    <name type="scientific">Rhinopithecus bieti</name>
    <name type="common">Black snub-nosed monkey</name>
    <name type="synonym">Pygathrix bieti</name>
    <dbReference type="NCBI Taxonomy" id="61621"/>
    <lineage>
        <taxon>Eukaryota</taxon>
        <taxon>Metazoa</taxon>
        <taxon>Chordata</taxon>
        <taxon>Craniata</taxon>
        <taxon>Vertebrata</taxon>
        <taxon>Euteleostomi</taxon>
        <taxon>Mammalia</taxon>
        <taxon>Eutheria</taxon>
        <taxon>Euarchontoglires</taxon>
        <taxon>Primates</taxon>
        <taxon>Haplorrhini</taxon>
        <taxon>Catarrhini</taxon>
        <taxon>Cercopithecidae</taxon>
        <taxon>Colobinae</taxon>
        <taxon>Rhinopithecus</taxon>
    </lineage>
</organism>
<dbReference type="SMART" id="SM00349">
    <property type="entry name" value="KRAB"/>
    <property type="match status" value="2"/>
</dbReference>
<dbReference type="AlphaFoldDB" id="A0A2K6KHF8"/>
<protein>
    <submittedName>
        <fullName evidence="3">ZFP28 zinc finger protein</fullName>
    </submittedName>
</protein>
<dbReference type="Gene3D" id="6.10.140.140">
    <property type="match status" value="1"/>
</dbReference>
<feature type="compositionally biased region" description="Low complexity" evidence="1">
    <location>
        <begin position="27"/>
        <end position="44"/>
    </location>
</feature>
<name>A0A2K6KHF8_RHIBE</name>
<proteinExistence type="predicted"/>
<dbReference type="PANTHER" id="PTHR23232">
    <property type="entry name" value="KRAB DOMAIN C2H2 ZINC FINGER"/>
    <property type="match status" value="1"/>
</dbReference>
<feature type="domain" description="KRAB" evidence="2">
    <location>
        <begin position="223"/>
        <end position="290"/>
    </location>
</feature>
<evidence type="ECO:0000313" key="4">
    <source>
        <dbReference type="Proteomes" id="UP000233180"/>
    </source>
</evidence>
<dbReference type="Proteomes" id="UP000233180">
    <property type="component" value="Unassembled WGS sequence"/>
</dbReference>
<dbReference type="InterPro" id="IPR001909">
    <property type="entry name" value="KRAB"/>
</dbReference>
<feature type="region of interest" description="Disordered" evidence="1">
    <location>
        <begin position="1"/>
        <end position="69"/>
    </location>
</feature>
<evidence type="ECO:0000256" key="1">
    <source>
        <dbReference type="SAM" id="MobiDB-lite"/>
    </source>
</evidence>